<organism evidence="8 9">
    <name type="scientific">Turnera subulata</name>
    <dbReference type="NCBI Taxonomy" id="218843"/>
    <lineage>
        <taxon>Eukaryota</taxon>
        <taxon>Viridiplantae</taxon>
        <taxon>Streptophyta</taxon>
        <taxon>Embryophyta</taxon>
        <taxon>Tracheophyta</taxon>
        <taxon>Spermatophyta</taxon>
        <taxon>Magnoliopsida</taxon>
        <taxon>eudicotyledons</taxon>
        <taxon>Gunneridae</taxon>
        <taxon>Pentapetalae</taxon>
        <taxon>rosids</taxon>
        <taxon>fabids</taxon>
        <taxon>Malpighiales</taxon>
        <taxon>Passifloraceae</taxon>
        <taxon>Turnera</taxon>
    </lineage>
</organism>
<dbReference type="InterPro" id="IPR020946">
    <property type="entry name" value="Flavin_mOase-like"/>
</dbReference>
<reference evidence="8" key="2">
    <citation type="journal article" date="2023" name="Plants (Basel)">
        <title>Annotation of the Turnera subulata (Passifloraceae) Draft Genome Reveals the S-Locus Evolved after the Divergence of Turneroideae from Passifloroideae in a Stepwise Manner.</title>
        <authorList>
            <person name="Henning P.M."/>
            <person name="Roalson E.H."/>
            <person name="Mir W."/>
            <person name="McCubbin A.G."/>
            <person name="Shore J.S."/>
        </authorList>
    </citation>
    <scope>NUCLEOTIDE SEQUENCE</scope>
    <source>
        <strain evidence="8">F60SS</strain>
    </source>
</reference>
<evidence type="ECO:0000256" key="6">
    <source>
        <dbReference type="ARBA" id="ARBA00023002"/>
    </source>
</evidence>
<dbReference type="FunFam" id="3.50.50.60:FF:000167">
    <property type="entry name" value="Flavin-containing monooxygenase"/>
    <property type="match status" value="1"/>
</dbReference>
<keyword evidence="6 7" id="KW-0560">Oxidoreductase</keyword>
<dbReference type="GO" id="GO:0004499">
    <property type="term" value="F:N,N-dimethylaniline monooxygenase activity"/>
    <property type="evidence" value="ECO:0007669"/>
    <property type="project" value="InterPro"/>
</dbReference>
<reference evidence="8" key="1">
    <citation type="submission" date="2022-02" db="EMBL/GenBank/DDBJ databases">
        <authorList>
            <person name="Henning P.M."/>
            <person name="McCubbin A.G."/>
            <person name="Shore J.S."/>
        </authorList>
    </citation>
    <scope>NUCLEOTIDE SEQUENCE</scope>
    <source>
        <strain evidence="8">F60SS</strain>
        <tissue evidence="8">Leaves</tissue>
    </source>
</reference>
<dbReference type="InterPro" id="IPR036188">
    <property type="entry name" value="FAD/NAD-bd_sf"/>
</dbReference>
<name>A0A9Q0IZR8_9ROSI</name>
<keyword evidence="7" id="KW-0503">Monooxygenase</keyword>
<dbReference type="InterPro" id="IPR050346">
    <property type="entry name" value="FMO-like"/>
</dbReference>
<dbReference type="Pfam" id="PF00743">
    <property type="entry name" value="FMO-like"/>
    <property type="match status" value="1"/>
</dbReference>
<dbReference type="InterPro" id="IPR000960">
    <property type="entry name" value="Flavin_mOase"/>
</dbReference>
<comment type="caution">
    <text evidence="8">The sequence shown here is derived from an EMBL/GenBank/DDBJ whole genome shotgun (WGS) entry which is preliminary data.</text>
</comment>
<dbReference type="Proteomes" id="UP001141552">
    <property type="component" value="Unassembled WGS sequence"/>
</dbReference>
<comment type="similarity">
    <text evidence="2 7">Belongs to the FMO family.</text>
</comment>
<keyword evidence="9" id="KW-1185">Reference proteome</keyword>
<dbReference type="PANTHER" id="PTHR23023">
    <property type="entry name" value="DIMETHYLANILINE MONOOXYGENASE"/>
    <property type="match status" value="1"/>
</dbReference>
<gene>
    <name evidence="8" type="ORF">Tsubulata_044829</name>
</gene>
<dbReference type="AlphaFoldDB" id="A0A9Q0IZR8"/>
<keyword evidence="4 7" id="KW-0274">FAD</keyword>
<dbReference type="GO" id="GO:0050661">
    <property type="term" value="F:NADP binding"/>
    <property type="evidence" value="ECO:0007669"/>
    <property type="project" value="InterPro"/>
</dbReference>
<protein>
    <recommendedName>
        <fullName evidence="7">Flavin-containing monooxygenase</fullName>
        <ecNumber evidence="7">1.-.-.-</ecNumber>
    </recommendedName>
</protein>
<comment type="cofactor">
    <cofactor evidence="1 7">
        <name>FAD</name>
        <dbReference type="ChEBI" id="CHEBI:57692"/>
    </cofactor>
</comment>
<dbReference type="EC" id="1.-.-.-" evidence="7"/>
<dbReference type="PROSITE" id="PS51257">
    <property type="entry name" value="PROKAR_LIPOPROTEIN"/>
    <property type="match status" value="1"/>
</dbReference>
<keyword evidence="5" id="KW-0521">NADP</keyword>
<evidence type="ECO:0000256" key="3">
    <source>
        <dbReference type="ARBA" id="ARBA00022630"/>
    </source>
</evidence>
<evidence type="ECO:0000256" key="1">
    <source>
        <dbReference type="ARBA" id="ARBA00001974"/>
    </source>
</evidence>
<dbReference type="PIRSF" id="PIRSF000332">
    <property type="entry name" value="FMO"/>
    <property type="match status" value="1"/>
</dbReference>
<evidence type="ECO:0000256" key="7">
    <source>
        <dbReference type="RuleBase" id="RU361177"/>
    </source>
</evidence>
<evidence type="ECO:0000256" key="2">
    <source>
        <dbReference type="ARBA" id="ARBA00009183"/>
    </source>
</evidence>
<dbReference type="OrthoDB" id="66881at2759"/>
<dbReference type="Gene3D" id="3.50.50.60">
    <property type="entry name" value="FAD/NAD(P)-binding domain"/>
    <property type="match status" value="2"/>
</dbReference>
<sequence length="529" mass="59662">MGKQKQVAIIGAGVSGLLACKYALEKGFNPIVFEAEDAIGGVWAHTSESTRLQNHKESYQFTDFPWPSSVNDTYPSGSQTLEYFECYAQHFGIFPCIRFNSKVIGIDYIGESCEEIESWELWGGTGKPFGSQGKWHIKVQNTKSCTIEVYKAEFVVLCIGQFSGLPNIPEFPPGKGPEVFKGKVMHSMDYAKMDNRIAREFIKGKRVTVIGSRKSAADIAAECANINGAEHPCTIIQRTAHWFVSNEPLDRLILGFLYLSRFSEFMAHKPGEPLLLSILATLLSPLGWALSKITEGYLRWRFPLKKYRMLPKRSFRQCFSQCQLVVLPDKFYDRVEEGSIIIKNSPSIYFSEKGLITEGDNQRIDTDIVILATGYKGHQKLRNIFESPVFQEWILGSPTSVLPLYRQILHPRIPQLGVIGYADGLTGLLCSEMKSQWLMQFLDSKIDLPCVRDMGKEATMWGDHIKQASGEYSRRSCISSSNTWYHDQLCKDMGCNPRRKNGFLTDLFVPYEPTDYAGLVPKPGSPNTL</sequence>
<keyword evidence="3 7" id="KW-0285">Flavoprotein</keyword>
<evidence type="ECO:0000256" key="4">
    <source>
        <dbReference type="ARBA" id="ARBA00022827"/>
    </source>
</evidence>
<accession>A0A9Q0IZR8</accession>
<proteinExistence type="inferred from homology"/>
<dbReference type="GO" id="GO:0050660">
    <property type="term" value="F:flavin adenine dinucleotide binding"/>
    <property type="evidence" value="ECO:0007669"/>
    <property type="project" value="InterPro"/>
</dbReference>
<dbReference type="SUPFAM" id="SSF51905">
    <property type="entry name" value="FAD/NAD(P)-binding domain"/>
    <property type="match status" value="2"/>
</dbReference>
<evidence type="ECO:0000313" key="8">
    <source>
        <dbReference type="EMBL" id="KAJ4822722.1"/>
    </source>
</evidence>
<dbReference type="FunFam" id="3.50.50.60:FF:000169">
    <property type="entry name" value="Flavin-containing monooxygenase"/>
    <property type="match status" value="1"/>
</dbReference>
<evidence type="ECO:0000313" key="9">
    <source>
        <dbReference type="Proteomes" id="UP001141552"/>
    </source>
</evidence>
<dbReference type="EMBL" id="JAKUCV010007588">
    <property type="protein sequence ID" value="KAJ4822722.1"/>
    <property type="molecule type" value="Genomic_DNA"/>
</dbReference>
<evidence type="ECO:0000256" key="5">
    <source>
        <dbReference type="ARBA" id="ARBA00022857"/>
    </source>
</evidence>